<organism evidence="1 2">
    <name type="scientific">Aureicoccus marinus</name>
    <dbReference type="NCBI Taxonomy" id="754435"/>
    <lineage>
        <taxon>Bacteria</taxon>
        <taxon>Pseudomonadati</taxon>
        <taxon>Bacteroidota</taxon>
        <taxon>Flavobacteriia</taxon>
        <taxon>Flavobacteriales</taxon>
        <taxon>Flavobacteriaceae</taxon>
        <taxon>Aureicoccus</taxon>
    </lineage>
</organism>
<sequence length="309" mass="35655">METTKRNHDWPVLDFARIQPTMESLHQWLQIVGKIRLRTMPWQNHSWHTALYVSPRGFSTNGIPYGEEVFQIDFDFKKHQLLIQCSHREPIGFALEPMTVARFHQLLFEKLEELGIKVKIHGSPNEMEPAIPFKENTVNKAYDPEAARNLWQAMLKSSNVFQEFRSEFIGKCSPVHLFWGAFDLAVTRFSGKGAPLHQGGMPNMPLDVMQEAYSREVSSAGFWPGSSDFPFPAFYAYAYPSHEDFGKQAVEPKEAFYSEDMGEFFLKYEDVQQSEDPRGMLISFLQTTYEAAANTSKWDRQHLESPSKQ</sequence>
<dbReference type="AlphaFoldDB" id="A0A2S7TAQ8"/>
<dbReference type="InterPro" id="IPR046038">
    <property type="entry name" value="DUF5996"/>
</dbReference>
<dbReference type="OrthoDB" id="9800945at2"/>
<dbReference type="EMBL" id="MQVX01000001">
    <property type="protein sequence ID" value="PQJ16546.1"/>
    <property type="molecule type" value="Genomic_DNA"/>
</dbReference>
<proteinExistence type="predicted"/>
<evidence type="ECO:0008006" key="3">
    <source>
        <dbReference type="Google" id="ProtNLM"/>
    </source>
</evidence>
<dbReference type="Pfam" id="PF19459">
    <property type="entry name" value="DUF5996"/>
    <property type="match status" value="1"/>
</dbReference>
<keyword evidence="2" id="KW-1185">Reference proteome</keyword>
<gene>
    <name evidence="1" type="ORF">BST99_13195</name>
</gene>
<accession>A0A2S7TAQ8</accession>
<reference evidence="2" key="1">
    <citation type="submission" date="2016-11" db="EMBL/GenBank/DDBJ databases">
        <title>Trade-off between light-utilization and light-protection in marine flavobacteria.</title>
        <authorList>
            <person name="Kumagai Y."/>
            <person name="Yoshizawa S."/>
            <person name="Kogure K."/>
        </authorList>
    </citation>
    <scope>NUCLEOTIDE SEQUENCE [LARGE SCALE GENOMIC DNA]</scope>
    <source>
        <strain evidence="2">SG-18</strain>
    </source>
</reference>
<protein>
    <recommendedName>
        <fullName evidence="3">Ava_C0101 and related proteins</fullName>
    </recommendedName>
</protein>
<name>A0A2S7TAQ8_9FLAO</name>
<evidence type="ECO:0000313" key="1">
    <source>
        <dbReference type="EMBL" id="PQJ16546.1"/>
    </source>
</evidence>
<dbReference type="Proteomes" id="UP000239366">
    <property type="component" value="Unassembled WGS sequence"/>
</dbReference>
<comment type="caution">
    <text evidence="1">The sequence shown here is derived from an EMBL/GenBank/DDBJ whole genome shotgun (WGS) entry which is preliminary data.</text>
</comment>
<evidence type="ECO:0000313" key="2">
    <source>
        <dbReference type="Proteomes" id="UP000239366"/>
    </source>
</evidence>
<dbReference type="RefSeq" id="WP_105002215.1">
    <property type="nucleotide sequence ID" value="NZ_MQVX01000001.1"/>
</dbReference>